<evidence type="ECO:0000313" key="3">
    <source>
        <dbReference type="Proteomes" id="UP001148786"/>
    </source>
</evidence>
<gene>
    <name evidence="2" type="ORF">NLJ89_g1074</name>
</gene>
<dbReference type="EMBL" id="JANKHO010000052">
    <property type="protein sequence ID" value="KAJ3516517.1"/>
    <property type="molecule type" value="Genomic_DNA"/>
</dbReference>
<dbReference type="AlphaFoldDB" id="A0A9W8TFS5"/>
<feature type="region of interest" description="Disordered" evidence="1">
    <location>
        <begin position="153"/>
        <end position="222"/>
    </location>
</feature>
<evidence type="ECO:0000313" key="2">
    <source>
        <dbReference type="EMBL" id="KAJ3516517.1"/>
    </source>
</evidence>
<accession>A0A9W8TFS5</accession>
<protein>
    <submittedName>
        <fullName evidence="2">Uncharacterized protein</fullName>
    </submittedName>
</protein>
<evidence type="ECO:0000256" key="1">
    <source>
        <dbReference type="SAM" id="MobiDB-lite"/>
    </source>
</evidence>
<proteinExistence type="predicted"/>
<name>A0A9W8TFS5_9AGAR</name>
<reference evidence="2" key="1">
    <citation type="submission" date="2022-07" db="EMBL/GenBank/DDBJ databases">
        <title>Genome Sequence of Agrocybe chaxingu.</title>
        <authorList>
            <person name="Buettner E."/>
        </authorList>
    </citation>
    <scope>NUCLEOTIDE SEQUENCE</scope>
    <source>
        <strain evidence="2">MP-N11</strain>
    </source>
</reference>
<comment type="caution">
    <text evidence="2">The sequence shown here is derived from an EMBL/GenBank/DDBJ whole genome shotgun (WGS) entry which is preliminary data.</text>
</comment>
<feature type="compositionally biased region" description="Polar residues" evidence="1">
    <location>
        <begin position="120"/>
        <end position="129"/>
    </location>
</feature>
<organism evidence="2 3">
    <name type="scientific">Agrocybe chaxingu</name>
    <dbReference type="NCBI Taxonomy" id="84603"/>
    <lineage>
        <taxon>Eukaryota</taxon>
        <taxon>Fungi</taxon>
        <taxon>Dikarya</taxon>
        <taxon>Basidiomycota</taxon>
        <taxon>Agaricomycotina</taxon>
        <taxon>Agaricomycetes</taxon>
        <taxon>Agaricomycetidae</taxon>
        <taxon>Agaricales</taxon>
        <taxon>Agaricineae</taxon>
        <taxon>Strophariaceae</taxon>
        <taxon>Agrocybe</taxon>
    </lineage>
</organism>
<sequence length="255" mass="28272">MEEARIVYHPPPLPHPITLLDNYELAELVKGISSPRASETAMYIILKGISGRTFLNFKEQDLQTLSQGDRDVLRGLTQLQEVPPEFLNFLRFHSPRSLAAQFNSLRDVIHPRRNRPETAQMGTSRQDATQDGVSFLATGEPEEDAIFDFELDREEEEGPRPDADSEGGEQDASSYRGAYPSVENFATAPEASETSLVHLAPELRSEDGLSRPSHLTDTSPLKKRAALDNLTALQMEDYLGSFSGHPAPPSIISNE</sequence>
<dbReference type="Proteomes" id="UP001148786">
    <property type="component" value="Unassembled WGS sequence"/>
</dbReference>
<keyword evidence="3" id="KW-1185">Reference proteome</keyword>
<feature type="region of interest" description="Disordered" evidence="1">
    <location>
        <begin position="109"/>
        <end position="129"/>
    </location>
</feature>